<name>A0ABR0SRC0_9HYPO</name>
<keyword evidence="4" id="KW-1185">Reference proteome</keyword>
<dbReference type="InterPro" id="IPR046623">
    <property type="entry name" value="DUF6536"/>
</dbReference>
<dbReference type="Pfam" id="PF20163">
    <property type="entry name" value="DUF6536"/>
    <property type="match status" value="1"/>
</dbReference>
<feature type="domain" description="DUF6536" evidence="2">
    <location>
        <begin position="61"/>
        <end position="211"/>
    </location>
</feature>
<comment type="caution">
    <text evidence="3">The sequence shown here is derived from an EMBL/GenBank/DDBJ whole genome shotgun (WGS) entry which is preliminary data.</text>
</comment>
<dbReference type="Proteomes" id="UP001338125">
    <property type="component" value="Unassembled WGS sequence"/>
</dbReference>
<feature type="transmembrane region" description="Helical" evidence="1">
    <location>
        <begin position="619"/>
        <end position="640"/>
    </location>
</feature>
<gene>
    <name evidence="3" type="ORF">PT974_03105</name>
</gene>
<evidence type="ECO:0000259" key="2">
    <source>
        <dbReference type="Pfam" id="PF20163"/>
    </source>
</evidence>
<evidence type="ECO:0000313" key="3">
    <source>
        <dbReference type="EMBL" id="KAK5994722.1"/>
    </source>
</evidence>
<feature type="transmembrane region" description="Helical" evidence="1">
    <location>
        <begin position="170"/>
        <end position="187"/>
    </location>
</feature>
<organism evidence="3 4">
    <name type="scientific">Cladobotryum mycophilum</name>
    <dbReference type="NCBI Taxonomy" id="491253"/>
    <lineage>
        <taxon>Eukaryota</taxon>
        <taxon>Fungi</taxon>
        <taxon>Dikarya</taxon>
        <taxon>Ascomycota</taxon>
        <taxon>Pezizomycotina</taxon>
        <taxon>Sordariomycetes</taxon>
        <taxon>Hypocreomycetidae</taxon>
        <taxon>Hypocreales</taxon>
        <taxon>Hypocreaceae</taxon>
        <taxon>Cladobotryum</taxon>
    </lineage>
</organism>
<feature type="transmembrane region" description="Helical" evidence="1">
    <location>
        <begin position="111"/>
        <end position="131"/>
    </location>
</feature>
<feature type="transmembrane region" description="Helical" evidence="1">
    <location>
        <begin position="508"/>
        <end position="529"/>
    </location>
</feature>
<keyword evidence="1" id="KW-0472">Membrane</keyword>
<feature type="transmembrane region" description="Helical" evidence="1">
    <location>
        <begin position="62"/>
        <end position="84"/>
    </location>
</feature>
<accession>A0ABR0SRC0</accession>
<proteinExistence type="predicted"/>
<dbReference type="PANTHER" id="PTHR35395">
    <property type="entry name" value="DUF6536 DOMAIN-CONTAINING PROTEIN"/>
    <property type="match status" value="1"/>
</dbReference>
<keyword evidence="1" id="KW-1133">Transmembrane helix</keyword>
<dbReference type="PANTHER" id="PTHR35395:SF1">
    <property type="entry name" value="DUF6536 DOMAIN-CONTAINING PROTEIN"/>
    <property type="match status" value="1"/>
</dbReference>
<feature type="transmembrane region" description="Helical" evidence="1">
    <location>
        <begin position="441"/>
        <end position="466"/>
    </location>
</feature>
<dbReference type="EMBL" id="JAVFKD010000004">
    <property type="protein sequence ID" value="KAK5994722.1"/>
    <property type="molecule type" value="Genomic_DNA"/>
</dbReference>
<protein>
    <recommendedName>
        <fullName evidence="2">DUF6536 domain-containing protein</fullName>
    </recommendedName>
</protein>
<keyword evidence="1" id="KW-0812">Transmembrane</keyword>
<feature type="transmembrane region" description="Helical" evidence="1">
    <location>
        <begin position="568"/>
        <end position="590"/>
    </location>
</feature>
<evidence type="ECO:0000313" key="4">
    <source>
        <dbReference type="Proteomes" id="UP001338125"/>
    </source>
</evidence>
<sequence length="724" mass="80841">MRSRHMSPSSSNNEPLIVEILPEGVPKFAKKDILKIYIPEVDPNHKRAQSFGKKMAKRKTKLNLQTIVALSAFIASTGTIIWALTRHWPDERGIGTLYLGDCSVAAQVNRFIHLVLNLVSTLLLGAGSYCMQVLMAPERHEVNTAHSEGSSMEIGVLSYRNRRFIPRGRVVLWHALGIVSIFLHLFWNSIVYSSLPFVLFPTAIVTSDFLEATDDWHRVNITTNADKTLTYALHEDVRNFIRLPVSSCIQKYIDPLKSTSDLVLVAKNLTASQRGSSLIKGWVSGDSPNLWQAATQWICEPYEPNPLDWTRYCSATWAKTFSEHWVQRISPPERIVEIDYCLVGPEGNNQNRCGLNYNVWTVAVVWILALLETAFVFCTRKKFHESTLLTLGDAVASFLEEPTKHVEFQRAQAPKFSRRFVFRAIPWKPEHSVKWSKAVGLVAWALAIGWSIVLIVVISVVLGIGISGLQVAEMPYDFLSLASYGLGKVNGALIVGASLEGGAGRTHFFMTVVLSNIAQLLLSLAYTFWNNILTRQLIADELIRFLQPEVKKTLRVSAPRGMQRSSHFLSLPLKYSVGFMLVFTALHWLLSQSIFNIQTIAFQSGPGAQRLPQFDSAKIGYSPLAMICTLIISIVFFLVITGNAILRSHHDVPATLLSMATDSYAISSLCQRPDEDKDASLFPVRLGAVPPMDDATTHSTITFSTYISLEASVKDQVYRQPCLV</sequence>
<reference evidence="3 4" key="1">
    <citation type="submission" date="2024-01" db="EMBL/GenBank/DDBJ databases">
        <title>Complete genome of Cladobotryum mycophilum ATHUM6906.</title>
        <authorList>
            <person name="Christinaki A.C."/>
            <person name="Myridakis A.I."/>
            <person name="Kouvelis V.N."/>
        </authorList>
    </citation>
    <scope>NUCLEOTIDE SEQUENCE [LARGE SCALE GENOMIC DNA]</scope>
    <source>
        <strain evidence="3 4">ATHUM6906</strain>
    </source>
</reference>
<evidence type="ECO:0000256" key="1">
    <source>
        <dbReference type="SAM" id="Phobius"/>
    </source>
</evidence>
<feature type="transmembrane region" description="Helical" evidence="1">
    <location>
        <begin position="357"/>
        <end position="378"/>
    </location>
</feature>